<reference evidence="1 2" key="1">
    <citation type="submission" date="2021-11" db="EMBL/GenBank/DDBJ databases">
        <authorList>
            <person name="Lee D.-H."/>
            <person name="Kim S.-B."/>
        </authorList>
    </citation>
    <scope>NUCLEOTIDE SEQUENCE [LARGE SCALE GENOMIC DNA]</scope>
    <source>
        <strain evidence="1 2">KCTC 52223</strain>
    </source>
</reference>
<gene>
    <name evidence="1" type="ORF">LJ725_20890</name>
</gene>
<dbReference type="RefSeq" id="WP_230552729.1">
    <property type="nucleotide sequence ID" value="NZ_JAJISD010000009.1"/>
</dbReference>
<sequence>MEVDGLVTALERIEHATRDFMHPPDRTDRSGALLDVLAECGKALGHSYAIDPGLDDVRSEASRHCAAARENLSAALEEVRRLHMKVSDLLPSLVRIADRE</sequence>
<accession>A0ABS8KZD7</accession>
<organism evidence="1 2">
    <name type="scientific">Reyranella aquatilis</name>
    <dbReference type="NCBI Taxonomy" id="2035356"/>
    <lineage>
        <taxon>Bacteria</taxon>
        <taxon>Pseudomonadati</taxon>
        <taxon>Pseudomonadota</taxon>
        <taxon>Alphaproteobacteria</taxon>
        <taxon>Hyphomicrobiales</taxon>
        <taxon>Reyranellaceae</taxon>
        <taxon>Reyranella</taxon>
    </lineage>
</organism>
<dbReference type="EMBL" id="JAJISD010000009">
    <property type="protein sequence ID" value="MCC8431438.1"/>
    <property type="molecule type" value="Genomic_DNA"/>
</dbReference>
<proteinExistence type="predicted"/>
<comment type="caution">
    <text evidence="1">The sequence shown here is derived from an EMBL/GenBank/DDBJ whole genome shotgun (WGS) entry which is preliminary data.</text>
</comment>
<evidence type="ECO:0000313" key="1">
    <source>
        <dbReference type="EMBL" id="MCC8431438.1"/>
    </source>
</evidence>
<name>A0ABS8KZD7_9HYPH</name>
<dbReference type="Proteomes" id="UP001198862">
    <property type="component" value="Unassembled WGS sequence"/>
</dbReference>
<evidence type="ECO:0000313" key="2">
    <source>
        <dbReference type="Proteomes" id="UP001198862"/>
    </source>
</evidence>
<protein>
    <submittedName>
        <fullName evidence="1">Uncharacterized protein</fullName>
    </submittedName>
</protein>
<keyword evidence="2" id="KW-1185">Reference proteome</keyword>